<evidence type="ECO:0000313" key="1">
    <source>
        <dbReference type="EMBL" id="MBW0529296.1"/>
    </source>
</evidence>
<evidence type="ECO:0000313" key="2">
    <source>
        <dbReference type="Proteomes" id="UP000765509"/>
    </source>
</evidence>
<proteinExistence type="predicted"/>
<protein>
    <submittedName>
        <fullName evidence="1">Uncharacterized protein</fullName>
    </submittedName>
</protein>
<sequence length="140" mass="16634">MLRHQTDEAKREYHFHQQKFKQKVWELKSGHWRKFLVEKGPDHAYCAYKLTRDQQVDKITLLRDGQGNLTSDVRKNVSLLFHRTLLTQNPADLQYIPEQQPPSLPLDFPPVTNVELLLVWDWIRQSLRGKSQVNSFELLK</sequence>
<reference evidence="1" key="1">
    <citation type="submission" date="2021-03" db="EMBL/GenBank/DDBJ databases">
        <title>Draft genome sequence of rust myrtle Austropuccinia psidii MF-1, a brazilian biotype.</title>
        <authorList>
            <person name="Quecine M.C."/>
            <person name="Pachon D.M.R."/>
            <person name="Bonatelli M.L."/>
            <person name="Correr F.H."/>
            <person name="Franceschini L.M."/>
            <person name="Leite T.F."/>
            <person name="Margarido G.R.A."/>
            <person name="Almeida C.A."/>
            <person name="Ferrarezi J.A."/>
            <person name="Labate C.A."/>
        </authorList>
    </citation>
    <scope>NUCLEOTIDE SEQUENCE</scope>
    <source>
        <strain evidence="1">MF-1</strain>
    </source>
</reference>
<dbReference type="AlphaFoldDB" id="A0A9Q3F2P5"/>
<accession>A0A9Q3F2P5</accession>
<dbReference type="OrthoDB" id="2717295at2759"/>
<comment type="caution">
    <text evidence="1">The sequence shown here is derived from an EMBL/GenBank/DDBJ whole genome shotgun (WGS) entry which is preliminary data.</text>
</comment>
<dbReference type="EMBL" id="AVOT02035025">
    <property type="protein sequence ID" value="MBW0529296.1"/>
    <property type="molecule type" value="Genomic_DNA"/>
</dbReference>
<dbReference type="Proteomes" id="UP000765509">
    <property type="component" value="Unassembled WGS sequence"/>
</dbReference>
<name>A0A9Q3F2P5_9BASI</name>
<organism evidence="1 2">
    <name type="scientific">Austropuccinia psidii MF-1</name>
    <dbReference type="NCBI Taxonomy" id="1389203"/>
    <lineage>
        <taxon>Eukaryota</taxon>
        <taxon>Fungi</taxon>
        <taxon>Dikarya</taxon>
        <taxon>Basidiomycota</taxon>
        <taxon>Pucciniomycotina</taxon>
        <taxon>Pucciniomycetes</taxon>
        <taxon>Pucciniales</taxon>
        <taxon>Sphaerophragmiaceae</taxon>
        <taxon>Austropuccinia</taxon>
    </lineage>
</organism>
<gene>
    <name evidence="1" type="ORF">O181_069011</name>
</gene>
<keyword evidence="2" id="KW-1185">Reference proteome</keyword>